<keyword evidence="4" id="KW-0460">Magnesium</keyword>
<dbReference type="RefSeq" id="WP_161676471.1">
    <property type="nucleotide sequence ID" value="NZ_JAABLP010000003.1"/>
</dbReference>
<reference evidence="7" key="1">
    <citation type="submission" date="2020-01" db="EMBL/GenBank/DDBJ databases">
        <authorList>
            <person name="Fang Y."/>
            <person name="Sun R."/>
            <person name="Nie L."/>
            <person name="He J."/>
            <person name="Hao L."/>
            <person name="Wang L."/>
            <person name="Su S."/>
            <person name="Lv E."/>
            <person name="Zhang Z."/>
            <person name="Xie R."/>
            <person name="Liu H."/>
        </authorList>
    </citation>
    <scope>NUCLEOTIDE SEQUENCE [LARGE SCALE GENOMIC DNA]</scope>
    <source>
        <strain evidence="7">XCT-53</strain>
    </source>
</reference>
<evidence type="ECO:0000256" key="4">
    <source>
        <dbReference type="ARBA" id="ARBA00022842"/>
    </source>
</evidence>
<evidence type="ECO:0000256" key="5">
    <source>
        <dbReference type="ARBA" id="ARBA00023277"/>
    </source>
</evidence>
<dbReference type="Gene3D" id="3.20.20.370">
    <property type="entry name" value="Glycoside hydrolase/deacetylase"/>
    <property type="match status" value="1"/>
</dbReference>
<dbReference type="EMBL" id="JAABLQ010000001">
    <property type="protein sequence ID" value="NBN79027.1"/>
    <property type="molecule type" value="Genomic_DNA"/>
</dbReference>
<keyword evidence="5" id="KW-0119">Carbohydrate metabolism</keyword>
<proteinExistence type="predicted"/>
<dbReference type="GO" id="GO:0046872">
    <property type="term" value="F:metal ion binding"/>
    <property type="evidence" value="ECO:0007669"/>
    <property type="project" value="UniProtKB-KW"/>
</dbReference>
<protein>
    <submittedName>
        <fullName evidence="6">ChbG/HpnK family deacetylase</fullName>
    </submittedName>
</protein>
<keyword evidence="7" id="KW-1185">Reference proteome</keyword>
<dbReference type="InterPro" id="IPR011330">
    <property type="entry name" value="Glyco_hydro/deAcase_b/a-brl"/>
</dbReference>
<dbReference type="SUPFAM" id="SSF88713">
    <property type="entry name" value="Glycoside hydrolase/deacetylase"/>
    <property type="match status" value="1"/>
</dbReference>
<comment type="cofactor">
    <cofactor evidence="1">
        <name>Mg(2+)</name>
        <dbReference type="ChEBI" id="CHEBI:18420"/>
    </cofactor>
</comment>
<name>A0A7X5F3C4_9HYPH</name>
<accession>A0A7X5F3C4</accession>
<evidence type="ECO:0000256" key="2">
    <source>
        <dbReference type="ARBA" id="ARBA00022723"/>
    </source>
</evidence>
<keyword evidence="3" id="KW-0378">Hydrolase</keyword>
<dbReference type="InterPro" id="IPR006879">
    <property type="entry name" value="YdjC-like"/>
</dbReference>
<organism evidence="6 7">
    <name type="scientific">Pannonibacter tanglangensis</name>
    <dbReference type="NCBI Taxonomy" id="2750084"/>
    <lineage>
        <taxon>Bacteria</taxon>
        <taxon>Pseudomonadati</taxon>
        <taxon>Pseudomonadota</taxon>
        <taxon>Alphaproteobacteria</taxon>
        <taxon>Hyphomicrobiales</taxon>
        <taxon>Stappiaceae</taxon>
        <taxon>Pannonibacter</taxon>
    </lineage>
</organism>
<comment type="caution">
    <text evidence="6">The sequence shown here is derived from an EMBL/GenBank/DDBJ whole genome shotgun (WGS) entry which is preliminary data.</text>
</comment>
<dbReference type="GO" id="GO:0005975">
    <property type="term" value="P:carbohydrate metabolic process"/>
    <property type="evidence" value="ECO:0007669"/>
    <property type="project" value="InterPro"/>
</dbReference>
<evidence type="ECO:0000313" key="6">
    <source>
        <dbReference type="EMBL" id="NBN79027.1"/>
    </source>
</evidence>
<evidence type="ECO:0000313" key="7">
    <source>
        <dbReference type="Proteomes" id="UP000586722"/>
    </source>
</evidence>
<dbReference type="GO" id="GO:0016787">
    <property type="term" value="F:hydrolase activity"/>
    <property type="evidence" value="ECO:0007669"/>
    <property type="project" value="UniProtKB-KW"/>
</dbReference>
<dbReference type="AlphaFoldDB" id="A0A7X5F3C4"/>
<keyword evidence="2" id="KW-0479">Metal-binding</keyword>
<dbReference type="Pfam" id="PF04794">
    <property type="entry name" value="YdjC"/>
    <property type="match status" value="1"/>
</dbReference>
<dbReference type="Proteomes" id="UP000586722">
    <property type="component" value="Unassembled WGS sequence"/>
</dbReference>
<gene>
    <name evidence="6" type="ORF">GWI72_12180</name>
</gene>
<sequence>MKRITLAAVDYGLAFGVDRAIRDLLSAGRLSAVACLAASDLWSREYRPLQEVAEAVGGHALIGLNLVLSDPNLPPQSERWQTTFGARFRSPAWYARRALTGLLPDEVIQAELEAQIARFTSFWAGPPEFVSLRNGLMRHRPLARLVIAALKAQGVTPQPLLIYPHADGWEARRFARFAARAGLTTLPCGPRLPDLEEEAALQAALRLHFDGLPDRAVVVCRPGEADDRLRRLEPRSDIRIREVQRRVLASQTFFNTLAEKDVFLY</sequence>
<evidence type="ECO:0000256" key="3">
    <source>
        <dbReference type="ARBA" id="ARBA00022801"/>
    </source>
</evidence>
<evidence type="ECO:0000256" key="1">
    <source>
        <dbReference type="ARBA" id="ARBA00001946"/>
    </source>
</evidence>